<evidence type="ECO:0000313" key="3">
    <source>
        <dbReference type="Proteomes" id="UP000757232"/>
    </source>
</evidence>
<dbReference type="InterPro" id="IPR043129">
    <property type="entry name" value="ATPase_NBD"/>
</dbReference>
<organism evidence="2 3">
    <name type="scientific">Sanghuangporus baumii</name>
    <name type="common">Phellinus baumii</name>
    <dbReference type="NCBI Taxonomy" id="108892"/>
    <lineage>
        <taxon>Eukaryota</taxon>
        <taxon>Fungi</taxon>
        <taxon>Dikarya</taxon>
        <taxon>Basidiomycota</taxon>
        <taxon>Agaricomycotina</taxon>
        <taxon>Agaricomycetes</taxon>
        <taxon>Hymenochaetales</taxon>
        <taxon>Hymenochaetaceae</taxon>
        <taxon>Sanghuangporus</taxon>
    </lineage>
</organism>
<dbReference type="CDD" id="cd10170">
    <property type="entry name" value="ASKHA_NBD_HSP70"/>
    <property type="match status" value="1"/>
</dbReference>
<protein>
    <submittedName>
        <fullName evidence="2">Uncharacterized protein</fullName>
    </submittedName>
</protein>
<dbReference type="PANTHER" id="PTHR14187">
    <property type="entry name" value="ALPHA KINASE/ELONGATION FACTOR 2 KINASE"/>
    <property type="match status" value="1"/>
</dbReference>
<sequence length="803" mass="89421">MAYYIDSLLKKEYSGPKTSVVIGIDVGTTFSGVSYSVLHPGAKPLIYAVNKFSDQIAGDNKIPSIIYYDSSGAQQVIGPKTMTASTITRAVQNNWFKCEHFKLHLCPPDQEIETNGMHLGGLPPGKTREEVMGDFLRYLVNETRCHMIRSRTYSADVYDKTVKDEEMFIICHPNGWKGPSQQLYRDAAIRGGLVPDTEEGHKRIKFVTEGEASALACLWGRLDPENLTVGFRFMICDAGGGTVDTTTFEVVGTSPLELRECAIPSCRFAGSQFVSISGRMLLERILEGSKYVNGETIDTLISHEFERNVKMQFSGDDDAFLQLGYNLEDDEDRGIIAGSLSLRCEDVANCFEHSVSQIIESIDDQFSRSKSNKSATPIWLVGGFANNEYLSKELSRRLEQQEIRLEIPDTNLSKAVANGSVLHYIDNPVIARTCWTTYGTICYTQFDFSRSDHRERKDLVECERDGLFIGPLFDKLVEKGTSIPVGKKFVCTYHRTPLSRETARLKANILRYDGDLPAPYWYNENKDKFKTVLELEADLSSLWDSVEATEIRGSSLLELLFSSILPPHKDLVFEIELDLGGMEDKAAVKWKENGVDKYEKSQKGGSVGKYVRWIMLDSPVNEDLQPLKLGTKEYWDSIYEQEITNFEDFVDEGEIWFGQESVEKMVSWALSNVPPSPSSSSSASPSVSSSSPPPKILEVGSGNGNLLFALADVGYDPSYLAGVDYLPVDLKLEQGKLCGIPKVGGGEKEEGGEDGWTLVLDKGSYDAMALAERDEDGTRPSDSYSERVATLLTLVPLYEQLDK</sequence>
<comment type="caution">
    <text evidence="2">The sequence shown here is derived from an EMBL/GenBank/DDBJ whole genome shotgun (WGS) entry which is preliminary data.</text>
</comment>
<dbReference type="Gene3D" id="3.90.640.10">
    <property type="entry name" value="Actin, Chain A, domain 4"/>
    <property type="match status" value="1"/>
</dbReference>
<gene>
    <name evidence="2" type="ORF">A7U60_g7653</name>
</gene>
<proteinExistence type="predicted"/>
<dbReference type="EMBL" id="LNZH02000210">
    <property type="protein sequence ID" value="OCB85346.1"/>
    <property type="molecule type" value="Genomic_DNA"/>
</dbReference>
<reference evidence="2" key="1">
    <citation type="submission" date="2016-06" db="EMBL/GenBank/DDBJ databases">
        <title>Draft Genome sequence of the fungus Inonotus baumii.</title>
        <authorList>
            <person name="Zhu H."/>
            <person name="Lin W."/>
        </authorList>
    </citation>
    <scope>NUCLEOTIDE SEQUENCE</scope>
    <source>
        <strain evidence="2">821</strain>
    </source>
</reference>
<dbReference type="PANTHER" id="PTHR14187:SF5">
    <property type="entry name" value="HEAT SHOCK 70 KDA PROTEIN 12A"/>
    <property type="match status" value="1"/>
</dbReference>
<dbReference type="Proteomes" id="UP000757232">
    <property type="component" value="Unassembled WGS sequence"/>
</dbReference>
<dbReference type="SUPFAM" id="SSF53335">
    <property type="entry name" value="S-adenosyl-L-methionine-dependent methyltransferases"/>
    <property type="match status" value="1"/>
</dbReference>
<dbReference type="Gene3D" id="3.40.50.150">
    <property type="entry name" value="Vaccinia Virus protein VP39"/>
    <property type="match status" value="1"/>
</dbReference>
<dbReference type="AlphaFoldDB" id="A0A9Q5HST7"/>
<name>A0A9Q5HST7_SANBA</name>
<dbReference type="OrthoDB" id="2963168at2759"/>
<feature type="compositionally biased region" description="Low complexity" evidence="1">
    <location>
        <begin position="678"/>
        <end position="690"/>
    </location>
</feature>
<dbReference type="InterPro" id="IPR029063">
    <property type="entry name" value="SAM-dependent_MTases_sf"/>
</dbReference>
<keyword evidence="3" id="KW-1185">Reference proteome</keyword>
<dbReference type="Gene3D" id="3.30.420.40">
    <property type="match status" value="2"/>
</dbReference>
<evidence type="ECO:0000256" key="1">
    <source>
        <dbReference type="SAM" id="MobiDB-lite"/>
    </source>
</evidence>
<dbReference type="SUPFAM" id="SSF53067">
    <property type="entry name" value="Actin-like ATPase domain"/>
    <property type="match status" value="2"/>
</dbReference>
<feature type="region of interest" description="Disordered" evidence="1">
    <location>
        <begin position="673"/>
        <end position="696"/>
    </location>
</feature>
<accession>A0A9Q5HST7</accession>
<evidence type="ECO:0000313" key="2">
    <source>
        <dbReference type="EMBL" id="OCB85346.1"/>
    </source>
</evidence>